<proteinExistence type="predicted"/>
<dbReference type="EMBL" id="MASW01000001">
    <property type="protein sequence ID" value="PXY31888.1"/>
    <property type="molecule type" value="Genomic_DNA"/>
</dbReference>
<dbReference type="OrthoDB" id="3557370at2"/>
<name>A0A2V4B9D2_9PSEU</name>
<gene>
    <name evidence="2" type="ORF">BAY60_06040</name>
</gene>
<accession>A0A2V4B9D2</accession>
<feature type="compositionally biased region" description="Pro residues" evidence="1">
    <location>
        <begin position="118"/>
        <end position="129"/>
    </location>
</feature>
<feature type="region of interest" description="Disordered" evidence="1">
    <location>
        <begin position="93"/>
        <end position="178"/>
    </location>
</feature>
<evidence type="ECO:0000313" key="3">
    <source>
        <dbReference type="Proteomes" id="UP000249915"/>
    </source>
</evidence>
<organism evidence="2 3">
    <name type="scientific">Prauserella muralis</name>
    <dbReference type="NCBI Taxonomy" id="588067"/>
    <lineage>
        <taxon>Bacteria</taxon>
        <taxon>Bacillati</taxon>
        <taxon>Actinomycetota</taxon>
        <taxon>Actinomycetes</taxon>
        <taxon>Pseudonocardiales</taxon>
        <taxon>Pseudonocardiaceae</taxon>
        <taxon>Prauserella</taxon>
    </lineage>
</organism>
<comment type="caution">
    <text evidence="2">The sequence shown here is derived from an EMBL/GenBank/DDBJ whole genome shotgun (WGS) entry which is preliminary data.</text>
</comment>
<dbReference type="RefSeq" id="WP_112279923.1">
    <property type="nucleotide sequence ID" value="NZ_MASW01000001.1"/>
</dbReference>
<keyword evidence="3" id="KW-1185">Reference proteome</keyword>
<dbReference type="Proteomes" id="UP000249915">
    <property type="component" value="Unassembled WGS sequence"/>
</dbReference>
<reference evidence="2 3" key="1">
    <citation type="submission" date="2016-07" db="EMBL/GenBank/DDBJ databases">
        <title>Draft genome sequence of Prauserella muralis DSM 45305, isolated from a mould-covered wall in an indoor environment.</title>
        <authorList>
            <person name="Ruckert C."/>
            <person name="Albersmeier A."/>
            <person name="Jiang C.-L."/>
            <person name="Jiang Y."/>
            <person name="Kalinowski J."/>
            <person name="Schneider O."/>
            <person name="Winkler A."/>
            <person name="Zotchev S.B."/>
        </authorList>
    </citation>
    <scope>NUCLEOTIDE SEQUENCE [LARGE SCALE GENOMIC DNA]</scope>
    <source>
        <strain evidence="2 3">DSM 45305</strain>
    </source>
</reference>
<dbReference type="AlphaFoldDB" id="A0A2V4B9D2"/>
<protein>
    <submittedName>
        <fullName evidence="2">Uncharacterized protein</fullName>
    </submittedName>
</protein>
<evidence type="ECO:0000313" key="2">
    <source>
        <dbReference type="EMBL" id="PXY31888.1"/>
    </source>
</evidence>
<evidence type="ECO:0000256" key="1">
    <source>
        <dbReference type="SAM" id="MobiDB-lite"/>
    </source>
</evidence>
<sequence>MAPTVLRHTPHDAELVDRTGIIAASQAGRHDALVEDLATGALRRAGLNRSGVASMAAAVLMFVVAATTVFDGQWPSGPVGGGAAREPAVVAAPRAGAGQADSHQDQHPPPVKPRKPAPKPAPAPAAPPEPEPEPDTAVLAESAPQPQAEPVPQAEPETQPRIDVVPETGVDVPRGGAVPDYRHQVREFIEPMIDLYEQQLSRQRSEARSGTGDYSGYSAGSQKWERYWFSTRGW</sequence>
<feature type="compositionally biased region" description="Low complexity" evidence="1">
    <location>
        <begin position="140"/>
        <end position="159"/>
    </location>
</feature>